<dbReference type="Proteomes" id="UP001558713">
    <property type="component" value="Unassembled WGS sequence"/>
</dbReference>
<dbReference type="AlphaFoldDB" id="A0ABD1BL40"/>
<evidence type="ECO:0000313" key="2">
    <source>
        <dbReference type="EMBL" id="KAL1217923.1"/>
    </source>
</evidence>
<dbReference type="PANTHER" id="PTHR35046">
    <property type="entry name" value="ZINC KNUCKLE (CCHC-TYPE) FAMILY PROTEIN"/>
    <property type="match status" value="1"/>
</dbReference>
<feature type="domain" description="Retrotransposon gag" evidence="1">
    <location>
        <begin position="2"/>
        <end position="65"/>
    </location>
</feature>
<reference evidence="2 3" key="1">
    <citation type="submission" date="2024-04" db="EMBL/GenBank/DDBJ databases">
        <title>Genome assembly C_amara_ONT_v2.</title>
        <authorList>
            <person name="Yant L."/>
            <person name="Moore C."/>
            <person name="Slenker M."/>
        </authorList>
    </citation>
    <scope>NUCLEOTIDE SEQUENCE [LARGE SCALE GENOMIC DNA]</scope>
    <source>
        <tissue evidence="2">Leaf</tissue>
    </source>
</reference>
<organism evidence="2 3">
    <name type="scientific">Cardamine amara subsp. amara</name>
    <dbReference type="NCBI Taxonomy" id="228776"/>
    <lineage>
        <taxon>Eukaryota</taxon>
        <taxon>Viridiplantae</taxon>
        <taxon>Streptophyta</taxon>
        <taxon>Embryophyta</taxon>
        <taxon>Tracheophyta</taxon>
        <taxon>Spermatophyta</taxon>
        <taxon>Magnoliopsida</taxon>
        <taxon>eudicotyledons</taxon>
        <taxon>Gunneridae</taxon>
        <taxon>Pentapetalae</taxon>
        <taxon>rosids</taxon>
        <taxon>malvids</taxon>
        <taxon>Brassicales</taxon>
        <taxon>Brassicaceae</taxon>
        <taxon>Cardamineae</taxon>
        <taxon>Cardamine</taxon>
    </lineage>
</organism>
<proteinExistence type="predicted"/>
<evidence type="ECO:0000259" key="1">
    <source>
        <dbReference type="Pfam" id="PF03732"/>
    </source>
</evidence>
<keyword evidence="3" id="KW-1185">Reference proteome</keyword>
<accession>A0ABD1BL40</accession>
<evidence type="ECO:0000313" key="3">
    <source>
        <dbReference type="Proteomes" id="UP001558713"/>
    </source>
</evidence>
<gene>
    <name evidence="2" type="ORF">V5N11_001814</name>
</gene>
<comment type="caution">
    <text evidence="2">The sequence shown here is derived from an EMBL/GenBank/DDBJ whole genome shotgun (WGS) entry which is preliminary data.</text>
</comment>
<dbReference type="Pfam" id="PF03732">
    <property type="entry name" value="Retrotrans_gag"/>
    <property type="match status" value="1"/>
</dbReference>
<dbReference type="InterPro" id="IPR005162">
    <property type="entry name" value="Retrotrans_gag_dom"/>
</dbReference>
<dbReference type="EMBL" id="JBANAX010000233">
    <property type="protein sequence ID" value="KAL1217923.1"/>
    <property type="molecule type" value="Genomic_DNA"/>
</dbReference>
<name>A0ABD1BL40_CARAN</name>
<dbReference type="PANTHER" id="PTHR35046:SF9">
    <property type="entry name" value="RNA-DIRECTED DNA POLYMERASE"/>
    <property type="match status" value="1"/>
</dbReference>
<protein>
    <recommendedName>
        <fullName evidence="1">Retrotransposon gag domain-containing protein</fullName>
    </recommendedName>
</protein>
<sequence length="97" mass="11889">MTMLMRRRFVPTHYHRELHQKLRRLSQGSRNMEDYFQEMEKLMLKADVDEPSDATMARFLSGMNRELQDRMEMQSYTTVEEMCTRQYWWNNSSNVRA</sequence>